<keyword evidence="2" id="KW-0732">Signal</keyword>
<protein>
    <recommendedName>
        <fullName evidence="5">Bifunctional inhibitor/plant lipid transfer protein/seed storage helical domain-containing protein</fullName>
    </recommendedName>
</protein>
<dbReference type="SUPFAM" id="SSF47699">
    <property type="entry name" value="Bifunctional inhibitor/lipid-transfer protein/seed storage 2S albumin"/>
    <property type="match status" value="1"/>
</dbReference>
<keyword evidence="4" id="KW-0325">Glycoprotein</keyword>
<dbReference type="EnsemblPlants" id="EMT12358">
    <property type="protein sequence ID" value="EMT12358"/>
    <property type="gene ID" value="F775_24840"/>
</dbReference>
<evidence type="ECO:0000256" key="3">
    <source>
        <dbReference type="ARBA" id="ARBA00023157"/>
    </source>
</evidence>
<proteinExistence type="inferred from homology"/>
<dbReference type="Pfam" id="PF14368">
    <property type="entry name" value="LTP_2"/>
    <property type="match status" value="1"/>
</dbReference>
<organism evidence="6">
    <name type="scientific">Aegilops tauschii</name>
    <name type="common">Tausch's goatgrass</name>
    <name type="synonym">Aegilops squarrosa</name>
    <dbReference type="NCBI Taxonomy" id="37682"/>
    <lineage>
        <taxon>Eukaryota</taxon>
        <taxon>Viridiplantae</taxon>
        <taxon>Streptophyta</taxon>
        <taxon>Embryophyta</taxon>
        <taxon>Tracheophyta</taxon>
        <taxon>Spermatophyta</taxon>
        <taxon>Magnoliopsida</taxon>
        <taxon>Liliopsida</taxon>
        <taxon>Poales</taxon>
        <taxon>Poaceae</taxon>
        <taxon>BOP clade</taxon>
        <taxon>Pooideae</taxon>
        <taxon>Triticodae</taxon>
        <taxon>Triticeae</taxon>
        <taxon>Triticinae</taxon>
        <taxon>Aegilops</taxon>
    </lineage>
</organism>
<dbReference type="PANTHER" id="PTHR33044">
    <property type="entry name" value="BIFUNCTIONAL INHIBITOR/LIPID-TRANSFER PROTEIN/SEED STORAGE 2S ALBUMIN SUPERFAMILY PROTEIN-RELATED"/>
    <property type="match status" value="1"/>
</dbReference>
<dbReference type="InterPro" id="IPR036312">
    <property type="entry name" value="Bifun_inhib/LTP/seed_sf"/>
</dbReference>
<evidence type="ECO:0000256" key="1">
    <source>
        <dbReference type="ARBA" id="ARBA00009748"/>
    </source>
</evidence>
<reference evidence="6" key="1">
    <citation type="submission" date="2015-06" db="UniProtKB">
        <authorList>
            <consortium name="EnsemblPlants"/>
        </authorList>
    </citation>
    <scope>IDENTIFICATION</scope>
</reference>
<comment type="similarity">
    <text evidence="1">Belongs to the plant LTP family.</text>
</comment>
<evidence type="ECO:0000313" key="6">
    <source>
        <dbReference type="EnsemblPlants" id="EMT12358"/>
    </source>
</evidence>
<keyword evidence="3" id="KW-1015">Disulfide bond</keyword>
<dbReference type="InterPro" id="IPR016140">
    <property type="entry name" value="Bifunc_inhib/LTP/seed_store"/>
</dbReference>
<dbReference type="Gene3D" id="1.10.110.10">
    <property type="entry name" value="Plant lipid-transfer and hydrophobic proteins"/>
    <property type="match status" value="1"/>
</dbReference>
<feature type="domain" description="Bifunctional inhibitor/plant lipid transfer protein/seed storage helical" evidence="5">
    <location>
        <begin position="89"/>
        <end position="171"/>
    </location>
</feature>
<dbReference type="CDD" id="cd00010">
    <property type="entry name" value="AAI_LTSS"/>
    <property type="match status" value="1"/>
</dbReference>
<name>M8CB74_AEGTA</name>
<dbReference type="AlphaFoldDB" id="M8CB74"/>
<evidence type="ECO:0000259" key="5">
    <source>
        <dbReference type="Pfam" id="PF14368"/>
    </source>
</evidence>
<accession>M8CB74</accession>
<evidence type="ECO:0000256" key="4">
    <source>
        <dbReference type="ARBA" id="ARBA00023180"/>
    </source>
</evidence>
<dbReference type="InterPro" id="IPR043325">
    <property type="entry name" value="LTSS"/>
</dbReference>
<evidence type="ECO:0000256" key="2">
    <source>
        <dbReference type="ARBA" id="ARBA00022729"/>
    </source>
</evidence>
<sequence length="241" mass="25974">MAPSKSHLACFFLTLAVLTAAAPETSAVAVTARAPAPSTNGDLVAKPSSWSWCIIPCFSFIPQILCIPPIFCPRPPPPPPLPPPPPPPSKPQPKECRTPLMGLMPCKDFLTSSTAPEPPNQGKCCDGIRSLVQDAPICLCRILEGTDLDKLMSATVDREKFIRTMIICDSSPGEFGSCEGSIRCMCVQFGNERITSPKMCQVLSHVIMCEKQDACMEAEDAVRQDPSASFLEEIVLVLSSI</sequence>